<comment type="caution">
    <text evidence="1">The sequence shown here is derived from an EMBL/GenBank/DDBJ whole genome shotgun (WGS) entry which is preliminary data.</text>
</comment>
<reference evidence="1" key="2">
    <citation type="journal article" date="2022" name="New Phytol.">
        <title>Evolutionary transition to the ectomycorrhizal habit in the genomes of a hyperdiverse lineage of mushroom-forming fungi.</title>
        <authorList>
            <person name="Looney B."/>
            <person name="Miyauchi S."/>
            <person name="Morin E."/>
            <person name="Drula E."/>
            <person name="Courty P.E."/>
            <person name="Kohler A."/>
            <person name="Kuo A."/>
            <person name="LaButti K."/>
            <person name="Pangilinan J."/>
            <person name="Lipzen A."/>
            <person name="Riley R."/>
            <person name="Andreopoulos W."/>
            <person name="He G."/>
            <person name="Johnson J."/>
            <person name="Nolan M."/>
            <person name="Tritt A."/>
            <person name="Barry K.W."/>
            <person name="Grigoriev I.V."/>
            <person name="Nagy L.G."/>
            <person name="Hibbett D."/>
            <person name="Henrissat B."/>
            <person name="Matheny P.B."/>
            <person name="Labbe J."/>
            <person name="Martin F.M."/>
        </authorList>
    </citation>
    <scope>NUCLEOTIDE SEQUENCE</scope>
    <source>
        <strain evidence="1">FP105234-sp</strain>
    </source>
</reference>
<evidence type="ECO:0000313" key="1">
    <source>
        <dbReference type="EMBL" id="KAI0038945.1"/>
    </source>
</evidence>
<sequence>MRALRNLLPSSHAAVMAPLRKTSKRSSSAPSRGARSSMTRSICAGTSLVRMVKLCRPRTMSRSPAWARARFRRRARRTQMFCPVSTLLLRSLLICRPPAPQAPGLRQIPHHHMQPCVRRRGAQLRLTAMPQSANITGACTELGEHTDCPIWNLLDARSLFRSCADLLISSWTWWWLAACRYVSQVVVRLHALGAVCTSDCRDGELYE</sequence>
<evidence type="ECO:0000313" key="2">
    <source>
        <dbReference type="Proteomes" id="UP000814033"/>
    </source>
</evidence>
<reference evidence="1" key="1">
    <citation type="submission" date="2021-02" db="EMBL/GenBank/DDBJ databases">
        <authorList>
            <consortium name="DOE Joint Genome Institute"/>
            <person name="Ahrendt S."/>
            <person name="Looney B.P."/>
            <person name="Miyauchi S."/>
            <person name="Morin E."/>
            <person name="Drula E."/>
            <person name="Courty P.E."/>
            <person name="Chicoki N."/>
            <person name="Fauchery L."/>
            <person name="Kohler A."/>
            <person name="Kuo A."/>
            <person name="Labutti K."/>
            <person name="Pangilinan J."/>
            <person name="Lipzen A."/>
            <person name="Riley R."/>
            <person name="Andreopoulos W."/>
            <person name="He G."/>
            <person name="Johnson J."/>
            <person name="Barry K.W."/>
            <person name="Grigoriev I.V."/>
            <person name="Nagy L."/>
            <person name="Hibbett D."/>
            <person name="Henrissat B."/>
            <person name="Matheny P.B."/>
            <person name="Labbe J."/>
            <person name="Martin F."/>
        </authorList>
    </citation>
    <scope>NUCLEOTIDE SEQUENCE</scope>
    <source>
        <strain evidence="1">FP105234-sp</strain>
    </source>
</reference>
<protein>
    <submittedName>
        <fullName evidence="1">Uncharacterized protein</fullName>
    </submittedName>
</protein>
<gene>
    <name evidence="1" type="ORF">FA95DRAFT_1122295</name>
</gene>
<organism evidence="1 2">
    <name type="scientific">Auriscalpium vulgare</name>
    <dbReference type="NCBI Taxonomy" id="40419"/>
    <lineage>
        <taxon>Eukaryota</taxon>
        <taxon>Fungi</taxon>
        <taxon>Dikarya</taxon>
        <taxon>Basidiomycota</taxon>
        <taxon>Agaricomycotina</taxon>
        <taxon>Agaricomycetes</taxon>
        <taxon>Russulales</taxon>
        <taxon>Auriscalpiaceae</taxon>
        <taxon>Auriscalpium</taxon>
    </lineage>
</organism>
<proteinExistence type="predicted"/>
<dbReference type="EMBL" id="MU276384">
    <property type="protein sequence ID" value="KAI0038945.1"/>
    <property type="molecule type" value="Genomic_DNA"/>
</dbReference>
<name>A0ACB8R4V1_9AGAM</name>
<keyword evidence="2" id="KW-1185">Reference proteome</keyword>
<dbReference type="Proteomes" id="UP000814033">
    <property type="component" value="Unassembled WGS sequence"/>
</dbReference>
<accession>A0ACB8R4V1</accession>